<evidence type="ECO:0000256" key="10">
    <source>
        <dbReference type="ARBA" id="ARBA00047056"/>
    </source>
</evidence>
<dbReference type="InterPro" id="IPR036322">
    <property type="entry name" value="WD40_repeat_dom_sf"/>
</dbReference>
<dbReference type="SMART" id="SM00320">
    <property type="entry name" value="WD40"/>
    <property type="match status" value="6"/>
</dbReference>
<dbReference type="PANTHER" id="PTHR14344:SF3">
    <property type="entry name" value="WD REPEAT-CONTAINING PROTEIN 6"/>
    <property type="match status" value="1"/>
</dbReference>
<comment type="function">
    <text evidence="9">Together with methyltransferase FTSJ1, methylates the 2'-O-ribose of nucleotides at position 34 of the tRNA anticodon loop of substrate tRNAs. Required for the correct positioning of the substrate tRNA for methylation. Required to suppress amino acid starvation-induced autophagy. Enhances the STK11/LKB1-induced cell growth suppression activity.</text>
</comment>
<evidence type="ECO:0000256" key="1">
    <source>
        <dbReference type="ARBA" id="ARBA00004496"/>
    </source>
</evidence>
<reference evidence="13" key="1">
    <citation type="journal article" date="2023" name="Science">
        <title>Genome structures resolve the early diversification of teleost fishes.</title>
        <authorList>
            <person name="Parey E."/>
            <person name="Louis A."/>
            <person name="Montfort J."/>
            <person name="Bouchez O."/>
            <person name="Roques C."/>
            <person name="Iampietro C."/>
            <person name="Lluch J."/>
            <person name="Castinel A."/>
            <person name="Donnadieu C."/>
            <person name="Desvignes T."/>
            <person name="Floi Bucao C."/>
            <person name="Jouanno E."/>
            <person name="Wen M."/>
            <person name="Mejri S."/>
            <person name="Dirks R."/>
            <person name="Jansen H."/>
            <person name="Henkel C."/>
            <person name="Chen W.J."/>
            <person name="Zahm M."/>
            <person name="Cabau C."/>
            <person name="Klopp C."/>
            <person name="Thompson A.W."/>
            <person name="Robinson-Rechavi M."/>
            <person name="Braasch I."/>
            <person name="Lecointre G."/>
            <person name="Bobe J."/>
            <person name="Postlethwait J.H."/>
            <person name="Berthelot C."/>
            <person name="Roest Crollius H."/>
            <person name="Guiguen Y."/>
        </authorList>
    </citation>
    <scope>NUCLEOTIDE SEQUENCE</scope>
    <source>
        <strain evidence="13">NC1722</strain>
    </source>
</reference>
<evidence type="ECO:0000256" key="9">
    <source>
        <dbReference type="ARBA" id="ARBA00045751"/>
    </source>
</evidence>
<dbReference type="SUPFAM" id="SSF117289">
    <property type="entry name" value="Nucleoporin domain"/>
    <property type="match status" value="1"/>
</dbReference>
<comment type="subcellular location">
    <subcellularLocation>
        <location evidence="1">Cytoplasm</location>
    </subcellularLocation>
</comment>
<comment type="subunit">
    <text evidence="10">Interacts with FTSJ1; the interaction is direct, and required for 2'-O-methylation of position 34 in substrate tRNAs. Interacts with IRS4. Interacts with STK11/LKB1.</text>
</comment>
<dbReference type="PANTHER" id="PTHR14344">
    <property type="entry name" value="WD REPEAT PROTEIN"/>
    <property type="match status" value="1"/>
</dbReference>
<keyword evidence="5" id="KW-0677">Repeat</keyword>
<evidence type="ECO:0000256" key="12">
    <source>
        <dbReference type="SAM" id="MobiDB-lite"/>
    </source>
</evidence>
<gene>
    <name evidence="13" type="ORF">AAFF_G00207870</name>
</gene>
<keyword evidence="3 11" id="KW-0853">WD repeat</keyword>
<dbReference type="AlphaFoldDB" id="A0AAD7RHA9"/>
<organism evidence="13 14">
    <name type="scientific">Aldrovandia affinis</name>
    <dbReference type="NCBI Taxonomy" id="143900"/>
    <lineage>
        <taxon>Eukaryota</taxon>
        <taxon>Metazoa</taxon>
        <taxon>Chordata</taxon>
        <taxon>Craniata</taxon>
        <taxon>Vertebrata</taxon>
        <taxon>Euteleostomi</taxon>
        <taxon>Actinopterygii</taxon>
        <taxon>Neopterygii</taxon>
        <taxon>Teleostei</taxon>
        <taxon>Notacanthiformes</taxon>
        <taxon>Halosauridae</taxon>
        <taxon>Aldrovandia</taxon>
    </lineage>
</organism>
<dbReference type="Proteomes" id="UP001221898">
    <property type="component" value="Unassembled WGS sequence"/>
</dbReference>
<dbReference type="InterPro" id="IPR051973">
    <property type="entry name" value="tRNA_Anticodon_Mtase-Reg"/>
</dbReference>
<comment type="caution">
    <text evidence="13">The sequence shown here is derived from an EMBL/GenBank/DDBJ whole genome shotgun (WGS) entry which is preliminary data.</text>
</comment>
<evidence type="ECO:0000313" key="14">
    <source>
        <dbReference type="Proteomes" id="UP001221898"/>
    </source>
</evidence>
<evidence type="ECO:0000256" key="11">
    <source>
        <dbReference type="PROSITE-ProRule" id="PRU00221"/>
    </source>
</evidence>
<keyword evidence="2" id="KW-0963">Cytoplasm</keyword>
<dbReference type="InterPro" id="IPR001680">
    <property type="entry name" value="WD40_rpt"/>
</dbReference>
<feature type="region of interest" description="Disordered" evidence="12">
    <location>
        <begin position="921"/>
        <end position="945"/>
    </location>
</feature>
<protein>
    <recommendedName>
        <fullName evidence="7">tRNA (34-2'-O)-methyltransferase regulator WDR6</fullName>
    </recommendedName>
    <alternativeName>
        <fullName evidence="8">WD repeat-containing protein 6</fullName>
    </alternativeName>
</protein>
<evidence type="ECO:0000256" key="7">
    <source>
        <dbReference type="ARBA" id="ARBA00040154"/>
    </source>
</evidence>
<comment type="similarity">
    <text evidence="6">Belongs to the WD repeat WDR6 family.</text>
</comment>
<evidence type="ECO:0000256" key="8">
    <source>
        <dbReference type="ARBA" id="ARBA00041816"/>
    </source>
</evidence>
<evidence type="ECO:0000256" key="6">
    <source>
        <dbReference type="ARBA" id="ARBA00038255"/>
    </source>
</evidence>
<feature type="repeat" description="WD" evidence="11">
    <location>
        <begin position="245"/>
        <end position="276"/>
    </location>
</feature>
<dbReference type="EMBL" id="JAINUG010000277">
    <property type="protein sequence ID" value="KAJ8384169.1"/>
    <property type="molecule type" value="Genomic_DNA"/>
</dbReference>
<evidence type="ECO:0000256" key="3">
    <source>
        <dbReference type="ARBA" id="ARBA00022574"/>
    </source>
</evidence>
<keyword evidence="4" id="KW-0819">tRNA processing</keyword>
<dbReference type="GO" id="GO:0030488">
    <property type="term" value="P:tRNA methylation"/>
    <property type="evidence" value="ECO:0007669"/>
    <property type="project" value="TreeGrafter"/>
</dbReference>
<dbReference type="PROSITE" id="PS50294">
    <property type="entry name" value="WD_REPEATS_REGION"/>
    <property type="match status" value="1"/>
</dbReference>
<dbReference type="SUPFAM" id="SSF50978">
    <property type="entry name" value="WD40 repeat-like"/>
    <property type="match status" value="1"/>
</dbReference>
<dbReference type="GO" id="GO:0005737">
    <property type="term" value="C:cytoplasm"/>
    <property type="evidence" value="ECO:0007669"/>
    <property type="project" value="UniProtKB-SubCell"/>
</dbReference>
<dbReference type="Pfam" id="PF00400">
    <property type="entry name" value="WD40"/>
    <property type="match status" value="3"/>
</dbReference>
<dbReference type="Gene3D" id="2.130.10.10">
    <property type="entry name" value="YVTN repeat-like/Quinoprotein amine dehydrogenase"/>
    <property type="match status" value="2"/>
</dbReference>
<name>A0AAD7RHA9_9TELE</name>
<evidence type="ECO:0000313" key="13">
    <source>
        <dbReference type="EMBL" id="KAJ8384169.1"/>
    </source>
</evidence>
<dbReference type="PROSITE" id="PS50082">
    <property type="entry name" value="WD_REPEATS_2"/>
    <property type="match status" value="1"/>
</dbReference>
<evidence type="ECO:0000256" key="2">
    <source>
        <dbReference type="ARBA" id="ARBA00022490"/>
    </source>
</evidence>
<sequence length="983" mass="105730">MSVSECEMADRKSAAVMESLMLVAPVTALEFLEEEYLLAGEGPILSVYSLQTLLINCTSLSVLQNQRIHGIHLDPWQQERGATAAAPKEEELFVSPWQQSGRVRSVVLAVFGGKAVRVVGLKETGCGGPSLEALGPVIELQDWVCDVRWLRARAPLLAVALAHNAVLLLEAGKGWSLALCSCQEGCLLYSALLLGQRWDDMVIVGGTVFNQLVIWRPGEVGEDGRDRIEGLQMEVGRTAQVEKRLSGHSGVIFSLAYLPKHGWLASASDDRSVRLWGVGALGGVAGCGVPAPPCLRVLYGHQARVFSVRLSPGRVFSAGEDGACLQWGWDSGRVERSLKGHIAGGVRALALSGGGRAVEVACDWGGRRRDQALEGMQVHLRAGRGKVHSVLWAGQDGVRAYLLASGTAGQVFRWLLEGALYSCGRDGCVRELRVGAGDRLEVLRVERACRGMEWVERVLILDPEEGGEEQGTGEGCQMVVLGFQSVFFVVWDPVRRERLLSVPCGGGHRSWSYCPPSGPHRAGGALVFVKQGAVLATQVPQDPQGAVSWGLKVGLHGRGMGCVCRLGWVGPAGQGERWEILAAGGEDTSLSVLALQPLSGALRVLSVITDHISSVRALAVGLRGKMRIDGQKHGCSQTDGHTVTSLSSLLISAGGRAQLQCYRLLVGWGSQLSSPFCQVIQVASHRLDEQWERRRNRHKIVKMDPETRYMSLAVLHDGPEWILLAVGCSDGAVRVFSVSEVDGSFQLLWESFYHQRCVLSVAPCCLKDPQSNRKLFMFSGATDGRVAVWDMSTITAWRASPTAAPTWNGTCSPCLTFTVHQSGVNSLAVWEGHGDGQTGWMTVASGGDDGQLSVVNIRVQFHQQLVEGSTMCVELQSQSTVLLAHAAPLTALRHLGPSLLVSASPDQRVCLWSLCSSAPHHHSPGPHQQGPASASMAPPHISRTPPLTSMALPYTSRACSSHTWPTQRAWRCGLGLGVKAEPG</sequence>
<evidence type="ECO:0000256" key="5">
    <source>
        <dbReference type="ARBA" id="ARBA00022737"/>
    </source>
</evidence>
<proteinExistence type="inferred from homology"/>
<keyword evidence="14" id="KW-1185">Reference proteome</keyword>
<accession>A0AAD7RHA9</accession>
<evidence type="ECO:0000256" key="4">
    <source>
        <dbReference type="ARBA" id="ARBA00022694"/>
    </source>
</evidence>
<dbReference type="InterPro" id="IPR015943">
    <property type="entry name" value="WD40/YVTN_repeat-like_dom_sf"/>
</dbReference>